<evidence type="ECO:0000313" key="3">
    <source>
        <dbReference type="EMBL" id="SIT75935.1"/>
    </source>
</evidence>
<name>A0A1R3WDD5_9RHOB</name>
<dbReference type="GO" id="GO:0016829">
    <property type="term" value="F:lyase activity"/>
    <property type="evidence" value="ECO:0007669"/>
    <property type="project" value="UniProtKB-ARBA"/>
</dbReference>
<dbReference type="Proteomes" id="UP000186997">
    <property type="component" value="Unassembled WGS sequence"/>
</dbReference>
<sequence length="349" mass="37487">MTGFTHHPWLKGLLGDSEAAAIWRPEQQMQQMLACEAAFTRALGHTGQICMDQAIKVAALITDFKPDLDAINTATMRDGVPVPELVAQLKRAAGPDAGAVHTGTTSQDVVDTALALTIKAFNDLLGDRLTFLAADFDTLSDQFRDRTIMGRTRMQAALPITFSERLATWSQPMARHALRLSRLRPEIEVLSLGGAVGDRAAFGDHGDAIAAAMATDLGLHNPSKAPHAMRDHIADYANLLSLITGSLGKMGQDICLMAQQGIEEIGLEGGGGSSAMPHKQNPVLAELLVSNARFNATQLAGMHHALVHEQERSGAAWVLEWMILPQMAEVTARSLSVAHDLATRITRIG</sequence>
<dbReference type="InterPro" id="IPR008948">
    <property type="entry name" value="L-Aspartase-like"/>
</dbReference>
<evidence type="ECO:0000259" key="2">
    <source>
        <dbReference type="Pfam" id="PF00206"/>
    </source>
</evidence>
<dbReference type="Gene3D" id="1.20.200.10">
    <property type="entry name" value="Fumarase/aspartase (Central domain)"/>
    <property type="match status" value="1"/>
</dbReference>
<protein>
    <submittedName>
        <fullName evidence="3">3-carboxy-cis,cis-muconate cycloisomerase</fullName>
    </submittedName>
</protein>
<dbReference type="PRINTS" id="PR00149">
    <property type="entry name" value="FUMRATELYASE"/>
</dbReference>
<dbReference type="SUPFAM" id="SSF48557">
    <property type="entry name" value="L-aspartase-like"/>
    <property type="match status" value="1"/>
</dbReference>
<comment type="similarity">
    <text evidence="1">Belongs to the class-II fumarase/aspartase family.</text>
</comment>
<dbReference type="Pfam" id="PF00206">
    <property type="entry name" value="Lyase_1"/>
    <property type="match status" value="1"/>
</dbReference>
<dbReference type="PRINTS" id="PR00145">
    <property type="entry name" value="ARGSUCLYASE"/>
</dbReference>
<dbReference type="PANTHER" id="PTHR43172">
    <property type="entry name" value="ADENYLOSUCCINATE LYASE"/>
    <property type="match status" value="1"/>
</dbReference>
<dbReference type="RefSeq" id="WP_076658050.1">
    <property type="nucleotide sequence ID" value="NZ_FTPR01000001.1"/>
</dbReference>
<dbReference type="EMBL" id="FTPR01000001">
    <property type="protein sequence ID" value="SIT75935.1"/>
    <property type="molecule type" value="Genomic_DNA"/>
</dbReference>
<evidence type="ECO:0000313" key="4">
    <source>
        <dbReference type="Proteomes" id="UP000186997"/>
    </source>
</evidence>
<proteinExistence type="inferred from homology"/>
<dbReference type="NCBIfam" id="NF004631">
    <property type="entry name" value="PRK05975.1"/>
    <property type="match status" value="1"/>
</dbReference>
<evidence type="ECO:0000256" key="1">
    <source>
        <dbReference type="ARBA" id="ARBA00034772"/>
    </source>
</evidence>
<keyword evidence="3" id="KW-0413">Isomerase</keyword>
<reference evidence="4" key="1">
    <citation type="submission" date="2017-01" db="EMBL/GenBank/DDBJ databases">
        <authorList>
            <person name="Varghese N."/>
            <person name="Submissions S."/>
        </authorList>
    </citation>
    <scope>NUCLEOTIDE SEQUENCE [LARGE SCALE GENOMIC DNA]</scope>
    <source>
        <strain evidence="4">DSM 29591</strain>
    </source>
</reference>
<dbReference type="InterPro" id="IPR020557">
    <property type="entry name" value="Fumarate_lyase_CS"/>
</dbReference>
<dbReference type="STRING" id="287098.SAMN05421665_0281"/>
<dbReference type="InterPro" id="IPR022761">
    <property type="entry name" value="Fumarate_lyase_N"/>
</dbReference>
<feature type="domain" description="Fumarate lyase N-terminal" evidence="2">
    <location>
        <begin position="36"/>
        <end position="290"/>
    </location>
</feature>
<dbReference type="PROSITE" id="PS00163">
    <property type="entry name" value="FUMARATE_LYASES"/>
    <property type="match status" value="1"/>
</dbReference>
<dbReference type="AlphaFoldDB" id="A0A1R3WDD5"/>
<dbReference type="GO" id="GO:0016853">
    <property type="term" value="F:isomerase activity"/>
    <property type="evidence" value="ECO:0007669"/>
    <property type="project" value="UniProtKB-KW"/>
</dbReference>
<keyword evidence="4" id="KW-1185">Reference proteome</keyword>
<dbReference type="OrthoDB" id="9768878at2"/>
<dbReference type="InterPro" id="IPR000362">
    <property type="entry name" value="Fumarate_lyase_fam"/>
</dbReference>
<accession>A0A1R3WDD5</accession>
<gene>
    <name evidence="3" type="ORF">SAMN05421665_0281</name>
</gene>
<dbReference type="PANTHER" id="PTHR43172:SF2">
    <property type="entry name" value="ADENYLOSUCCINATE LYASE C-TERMINAL DOMAIN-CONTAINING PROTEIN"/>
    <property type="match status" value="1"/>
</dbReference>
<organism evidence="3 4">
    <name type="scientific">Yoonia rosea</name>
    <dbReference type="NCBI Taxonomy" id="287098"/>
    <lineage>
        <taxon>Bacteria</taxon>
        <taxon>Pseudomonadati</taxon>
        <taxon>Pseudomonadota</taxon>
        <taxon>Alphaproteobacteria</taxon>
        <taxon>Rhodobacterales</taxon>
        <taxon>Paracoccaceae</taxon>
        <taxon>Yoonia</taxon>
    </lineage>
</organism>